<protein>
    <recommendedName>
        <fullName evidence="1">HTH cro/C1-type domain-containing protein</fullName>
    </recommendedName>
</protein>
<gene>
    <name evidence="2" type="ORF">DN068_06365</name>
</gene>
<dbReference type="AlphaFoldDB" id="A0A2W2ANM3"/>
<evidence type="ECO:0000313" key="2">
    <source>
        <dbReference type="EMBL" id="PZF73960.1"/>
    </source>
</evidence>
<dbReference type="Proteomes" id="UP000248745">
    <property type="component" value="Unassembled WGS sequence"/>
</dbReference>
<name>A0A2W2ANM3_9BACT</name>
<evidence type="ECO:0000259" key="1">
    <source>
        <dbReference type="PROSITE" id="PS50943"/>
    </source>
</evidence>
<keyword evidence="3" id="KW-1185">Reference proteome</keyword>
<dbReference type="EMBL" id="QKTW01000009">
    <property type="protein sequence ID" value="PZF73960.1"/>
    <property type="molecule type" value="Genomic_DNA"/>
</dbReference>
<dbReference type="OrthoDB" id="9180239at2"/>
<proteinExistence type="predicted"/>
<dbReference type="PROSITE" id="PS50943">
    <property type="entry name" value="HTH_CROC1"/>
    <property type="match status" value="1"/>
</dbReference>
<dbReference type="InterPro" id="IPR001387">
    <property type="entry name" value="Cro/C1-type_HTH"/>
</dbReference>
<evidence type="ECO:0000313" key="3">
    <source>
        <dbReference type="Proteomes" id="UP000248745"/>
    </source>
</evidence>
<dbReference type="RefSeq" id="WP_110998057.1">
    <property type="nucleotide sequence ID" value="NZ_QKTW01000009.1"/>
</dbReference>
<feature type="domain" description="HTH cro/C1-type" evidence="1">
    <location>
        <begin position="108"/>
        <end position="129"/>
    </location>
</feature>
<organism evidence="2 3">
    <name type="scientific">Taibaiella soli</name>
    <dbReference type="NCBI Taxonomy" id="1649169"/>
    <lineage>
        <taxon>Bacteria</taxon>
        <taxon>Pseudomonadati</taxon>
        <taxon>Bacteroidota</taxon>
        <taxon>Chitinophagia</taxon>
        <taxon>Chitinophagales</taxon>
        <taxon>Chitinophagaceae</taxon>
        <taxon>Taibaiella</taxon>
    </lineage>
</organism>
<reference evidence="2 3" key="1">
    <citation type="submission" date="2018-06" db="EMBL/GenBank/DDBJ databases">
        <title>Mucibacter soli gen. nov., sp. nov., a new member of the family Chitinophagaceae producing mucin.</title>
        <authorList>
            <person name="Kim M.-K."/>
            <person name="Park S."/>
            <person name="Kim T.-S."/>
            <person name="Joung Y."/>
            <person name="Han J.-H."/>
            <person name="Kim S.B."/>
        </authorList>
    </citation>
    <scope>NUCLEOTIDE SEQUENCE [LARGE SCALE GENOMIC DNA]</scope>
    <source>
        <strain evidence="2 3">R1-15</strain>
    </source>
</reference>
<sequence length="134" mass="15302">MNVNEVPQDPLHYKERDQLKKKMYAVDNNGKYTGVSSVGWEAENAATKQAWDEVEQSLAETEAKVKAGEMSPLAYFMEKNLMDLPLLAKYAGKWQWQVKKHLKPEGFAKLSPDMLQRYAQIFNISVDTLTSFGK</sequence>
<comment type="caution">
    <text evidence="2">The sequence shown here is derived from an EMBL/GenBank/DDBJ whole genome shotgun (WGS) entry which is preliminary data.</text>
</comment>
<accession>A0A2W2ANM3</accession>